<dbReference type="RefSeq" id="WP_106715856.1">
    <property type="nucleotide sequence ID" value="NZ_JACHXT010000004.1"/>
</dbReference>
<evidence type="ECO:0000259" key="2">
    <source>
        <dbReference type="Pfam" id="PF13547"/>
    </source>
</evidence>
<keyword evidence="6" id="KW-1185">Reference proteome</keyword>
<dbReference type="Pfam" id="PF23666">
    <property type="entry name" value="Rcc01698_C"/>
    <property type="match status" value="1"/>
</dbReference>
<dbReference type="Proteomes" id="UP000241158">
    <property type="component" value="Unassembled WGS sequence"/>
</dbReference>
<dbReference type="Gene3D" id="3.20.20.80">
    <property type="entry name" value="Glycosidases"/>
    <property type="match status" value="1"/>
</dbReference>
<evidence type="ECO:0000313" key="6">
    <source>
        <dbReference type="Proteomes" id="UP000241158"/>
    </source>
</evidence>
<dbReference type="Pfam" id="PF13547">
    <property type="entry name" value="GTA_TIM"/>
    <property type="match status" value="1"/>
</dbReference>
<dbReference type="InterPro" id="IPR025195">
    <property type="entry name" value="GTA_TIM_dom"/>
</dbReference>
<sequence>MATLVLTAAVGALTTSGTVAAAIGSAVASVGGYLIDQALFGRTIEGPRMSSMRPMSAEEGAALPRVYGSVRISGTLIWATRFEEAKTTSRQGGKGRQKVTEYNYFANFAIAVAEGQISMIRRIWVDGKELDQTRCTTRVYNGTTSQPIDPLIEAKQGQGNAPAYRDTAYVVFDRFPLDDYGNRIPQFQFEVVRSVNSVARDLKAVALVPGATEFGLSPHLVTSEPSKGKTKGLNRNCLRGATDWNASMYELQRLCPSLEHVAIVVPWFGADLRAAECAIKPGVMDRAGHRESSTWRAGGVSRLQAHLISRADKGAAYGGTPSDESVIDAILDAKARGLSVTLYPFVMMDIRSDNNLPDPYGGPRQGAYPWRGRITCHPAPYRPGSPNTTPAASAEIATFLGTAKSRDFETRNNKVRFSGNRDDWGYRRFMLHLAHLALCAGGVDTFIVGSELFGLTMVRDQTNGFPFVDGLCELAGDLRHVLGPGCKLTYGADWTEYFGHHPQDGSGDVFFHLDPLWAHPAIDAIGIDNYMPLSDWRDGDYSVPNPDGFNSPYDLSGLQSQIASGEGFDWYYRSVLDRTLRTRTPITDGAGKAWVYRYKDLNSWWSNRHHNRQGGVESAVPTAWQPRGKPIWLTELGCPAADKGPNQPNVFPDMKSSEGAYPYFSDHGRSDLAQNRFLRAHFNHWKTADADGMIDPDRIYAWAWDTRPYPEFPLNRTLWSDGDNWMTGHWLNGRLSGVPLDELLEAILGDFGAAQIDTGRVDGFVSGYVIEEPTSARAAIEPLLALYGVDSFESGNSLAFRSAVHMEVKAPLIEEFVEQEENGPVVWRMQELAEQPARIEMAYRDPMLDYQAAMTFAERLDGRGTENIGLPGMIDTAQAKSLVEEALQTRRATRRTASFELPWKQIALKPGDRVRISGNTSAPDFVVTSIEDGLTRRVEARALPQQIRYPVRGVLPSPPDGGRLSVRGRPHFELLDLPMWPGVERPSDQFRIAAFAEPWGGTSVYASPEATDFKQRTLVPHRGVMGELTAPLAAGPSGRVLKARSLTVRLYDGELSSASLSQVLNGANSALLAAPEGSWEVLQFLDAEEVESDVWRLSGLLRGQCGTEREATQSRPSGTPFVLINNAVSPAGLKPEETGLDLTWRIGASGEDFTDQYFTTVKRAGGLRALQPLEPVHIRSRTEANGDVHISWVRRGRIDADSWFAPDLPLGEERELYRVEIRKDEKLVRSLEVEKPNWTYGLAQRQSDHGGLTSEIDFSVAMISAIVGPGRAARRKLPID</sequence>
<evidence type="ECO:0000313" key="5">
    <source>
        <dbReference type="EMBL" id="PSH60538.1"/>
    </source>
</evidence>
<dbReference type="InterPro" id="IPR032876">
    <property type="entry name" value="J_dom"/>
</dbReference>
<accession>A0A2P7B262</accession>
<evidence type="ECO:0000256" key="1">
    <source>
        <dbReference type="SAM" id="SignalP"/>
    </source>
</evidence>
<dbReference type="AlphaFoldDB" id="A0A2P7B262"/>
<keyword evidence="1" id="KW-0732">Signal</keyword>
<gene>
    <name evidence="5" type="ORF">CU100_07685</name>
</gene>
<comment type="caution">
    <text evidence="5">The sequence shown here is derived from an EMBL/GenBank/DDBJ whole genome shotgun (WGS) entry which is preliminary data.</text>
</comment>
<dbReference type="CDD" id="cd19607">
    <property type="entry name" value="GTA_TIM-barrel-like"/>
    <property type="match status" value="1"/>
</dbReference>
<feature type="domain" description="Rcc01698-like C-terminal" evidence="4">
    <location>
        <begin position="1024"/>
        <end position="1122"/>
    </location>
</feature>
<reference evidence="6" key="1">
    <citation type="submission" date="2017-11" db="EMBL/GenBank/DDBJ databases">
        <authorList>
            <person name="Kuznetsova I."/>
            <person name="Sazanova A."/>
            <person name="Chirak E."/>
            <person name="Safronova V."/>
            <person name="Willems A."/>
        </authorList>
    </citation>
    <scope>NUCLEOTIDE SEQUENCE [LARGE SCALE GENOMIC DNA]</scope>
    <source>
        <strain evidence="6">PEPV15</strain>
    </source>
</reference>
<evidence type="ECO:0000259" key="4">
    <source>
        <dbReference type="Pfam" id="PF23666"/>
    </source>
</evidence>
<proteinExistence type="predicted"/>
<protein>
    <submittedName>
        <fullName evidence="5">Host specificity protein</fullName>
    </submittedName>
</protein>
<organism evidence="5 6">
    <name type="scientific">Phyllobacterium endophyticum</name>
    <dbReference type="NCBI Taxonomy" id="1149773"/>
    <lineage>
        <taxon>Bacteria</taxon>
        <taxon>Pseudomonadati</taxon>
        <taxon>Pseudomonadota</taxon>
        <taxon>Alphaproteobacteria</taxon>
        <taxon>Hyphomicrobiales</taxon>
        <taxon>Phyllobacteriaceae</taxon>
        <taxon>Phyllobacterium</taxon>
    </lineage>
</organism>
<dbReference type="InterPro" id="IPR056490">
    <property type="entry name" value="Rcc01698_C"/>
</dbReference>
<feature type="signal peptide" evidence="1">
    <location>
        <begin position="1"/>
        <end position="21"/>
    </location>
</feature>
<evidence type="ECO:0000259" key="3">
    <source>
        <dbReference type="Pfam" id="PF13550"/>
    </source>
</evidence>
<dbReference type="Pfam" id="PF13550">
    <property type="entry name" value="Phage-tail_3"/>
    <property type="match status" value="1"/>
</dbReference>
<feature type="domain" description="Tip attachment protein J" evidence="3">
    <location>
        <begin position="772"/>
        <end position="932"/>
    </location>
</feature>
<name>A0A2P7B262_9HYPH</name>
<dbReference type="EMBL" id="PGGN01000001">
    <property type="protein sequence ID" value="PSH60538.1"/>
    <property type="molecule type" value="Genomic_DNA"/>
</dbReference>
<feature type="chain" id="PRO_5015124419" evidence="1">
    <location>
        <begin position="22"/>
        <end position="1280"/>
    </location>
</feature>
<dbReference type="OrthoDB" id="8445115at2"/>
<feature type="domain" description="GTA TIM-barrel-like" evidence="2">
    <location>
        <begin position="424"/>
        <end position="713"/>
    </location>
</feature>